<name>A0A5Q3QC51_9PSEU</name>
<reference evidence="5" key="1">
    <citation type="submission" date="2019-11" db="EMBL/GenBank/DDBJ databases">
        <title>The complete genome sequence of Saccharopolyspora sp. E2A.</title>
        <authorList>
            <person name="Zhang G."/>
        </authorList>
    </citation>
    <scope>NUCLEOTIDE SEQUENCE [LARGE SCALE GENOMIC DNA]</scope>
    <source>
        <strain evidence="5">E2A</strain>
    </source>
</reference>
<keyword evidence="2" id="KW-1133">Transmembrane helix</keyword>
<feature type="transmembrane region" description="Helical" evidence="2">
    <location>
        <begin position="60"/>
        <end position="84"/>
    </location>
</feature>
<gene>
    <name evidence="4" type="ORF">GIY23_00490</name>
</gene>
<protein>
    <submittedName>
        <fullName evidence="4">DUF4328 domain-containing protein</fullName>
    </submittedName>
</protein>
<dbReference type="Pfam" id="PF14219">
    <property type="entry name" value="DUF4328"/>
    <property type="match status" value="1"/>
</dbReference>
<feature type="transmembrane region" description="Helical" evidence="2">
    <location>
        <begin position="201"/>
        <end position="222"/>
    </location>
</feature>
<dbReference type="AlphaFoldDB" id="A0A5Q3QC51"/>
<keyword evidence="5" id="KW-1185">Reference proteome</keyword>
<evidence type="ECO:0000313" key="5">
    <source>
        <dbReference type="Proteomes" id="UP000371041"/>
    </source>
</evidence>
<evidence type="ECO:0000259" key="3">
    <source>
        <dbReference type="Pfam" id="PF14219"/>
    </source>
</evidence>
<feature type="transmembrane region" description="Helical" evidence="2">
    <location>
        <begin position="234"/>
        <end position="254"/>
    </location>
</feature>
<feature type="region of interest" description="Disordered" evidence="1">
    <location>
        <begin position="1"/>
        <end position="25"/>
    </location>
</feature>
<keyword evidence="2" id="KW-0812">Transmembrane</keyword>
<sequence>MEWVASPPDGHRPRPRRRPAQPYAGPPSYPAVPRWGFPTLTWRWPLALPTGSQADPVQRVASLGATAVSTLWITAVLAGLSALAEGWRYVLLLRSRGEALPQARLAVSDALVTTTGVLTWLLGVLCGVTVVLWALRARAVARDRTGTRDERPDWQVVAGVLVPGLNLAVPGSVLAELEHTGLVGEGAREPADRPRPTRLVIAWWIAWAATLLLGWLTFAWSFRGGVQALADGVLLHFWNNVAVVVAAVLTVRVVKYLTAVLTPPDPTTLRRMRVLDASVGSTSERAPRPEGSRR</sequence>
<dbReference type="EMBL" id="CP045929">
    <property type="protein sequence ID" value="QGK71933.1"/>
    <property type="molecule type" value="Genomic_DNA"/>
</dbReference>
<evidence type="ECO:0000313" key="4">
    <source>
        <dbReference type="EMBL" id="QGK71933.1"/>
    </source>
</evidence>
<feature type="domain" description="DUF4328" evidence="3">
    <location>
        <begin position="97"/>
        <end position="258"/>
    </location>
</feature>
<dbReference type="Proteomes" id="UP000371041">
    <property type="component" value="Chromosome"/>
</dbReference>
<dbReference type="InterPro" id="IPR025565">
    <property type="entry name" value="DUF4328"/>
</dbReference>
<accession>A0A5Q3QC51</accession>
<organism evidence="4 5">
    <name type="scientific">Allosaccharopolyspora coralli</name>
    <dbReference type="NCBI Taxonomy" id="2665642"/>
    <lineage>
        <taxon>Bacteria</taxon>
        <taxon>Bacillati</taxon>
        <taxon>Actinomycetota</taxon>
        <taxon>Actinomycetes</taxon>
        <taxon>Pseudonocardiales</taxon>
        <taxon>Pseudonocardiaceae</taxon>
        <taxon>Allosaccharopolyspora</taxon>
    </lineage>
</organism>
<dbReference type="KEGG" id="sace:GIY23_00490"/>
<proteinExistence type="predicted"/>
<evidence type="ECO:0000256" key="2">
    <source>
        <dbReference type="SAM" id="Phobius"/>
    </source>
</evidence>
<feature type="transmembrane region" description="Helical" evidence="2">
    <location>
        <begin position="117"/>
        <end position="135"/>
    </location>
</feature>
<keyword evidence="2" id="KW-0472">Membrane</keyword>
<evidence type="ECO:0000256" key="1">
    <source>
        <dbReference type="SAM" id="MobiDB-lite"/>
    </source>
</evidence>